<keyword evidence="2" id="KW-0812">Transmembrane</keyword>
<evidence type="ECO:0000313" key="3">
    <source>
        <dbReference type="EMBL" id="KAK7232958.1"/>
    </source>
</evidence>
<accession>A0ABR1FLE8</accession>
<keyword evidence="2" id="KW-1133">Transmembrane helix</keyword>
<comment type="caution">
    <text evidence="3">The sequence shown here is derived from an EMBL/GenBank/DDBJ whole genome shotgun (WGS) entry which is preliminary data.</text>
</comment>
<dbReference type="EMBL" id="JBBJCI010000365">
    <property type="protein sequence ID" value="KAK7232958.1"/>
    <property type="molecule type" value="Genomic_DNA"/>
</dbReference>
<feature type="transmembrane region" description="Helical" evidence="2">
    <location>
        <begin position="137"/>
        <end position="157"/>
    </location>
</feature>
<evidence type="ECO:0000256" key="2">
    <source>
        <dbReference type="SAM" id="Phobius"/>
    </source>
</evidence>
<feature type="region of interest" description="Disordered" evidence="1">
    <location>
        <begin position="1"/>
        <end position="38"/>
    </location>
</feature>
<name>A0ABR1FLE8_AURAN</name>
<keyword evidence="4" id="KW-1185">Reference proteome</keyword>
<evidence type="ECO:0008006" key="5">
    <source>
        <dbReference type="Google" id="ProtNLM"/>
    </source>
</evidence>
<reference evidence="3 4" key="1">
    <citation type="submission" date="2024-03" db="EMBL/GenBank/DDBJ databases">
        <title>Aureococcus anophagefferens CCMP1851 and Kratosvirus quantuckense: Draft genome of a second virus-susceptible host strain in the model system.</title>
        <authorList>
            <person name="Chase E."/>
            <person name="Truchon A.R."/>
            <person name="Schepens W."/>
            <person name="Wilhelm S.W."/>
        </authorList>
    </citation>
    <scope>NUCLEOTIDE SEQUENCE [LARGE SCALE GENOMIC DNA]</scope>
    <source>
        <strain evidence="3 4">CCMP1851</strain>
    </source>
</reference>
<evidence type="ECO:0000256" key="1">
    <source>
        <dbReference type="SAM" id="MobiDB-lite"/>
    </source>
</evidence>
<evidence type="ECO:0000313" key="4">
    <source>
        <dbReference type="Proteomes" id="UP001363151"/>
    </source>
</evidence>
<keyword evidence="2" id="KW-0472">Membrane</keyword>
<sequence length="401" mass="43123">MAPRGERRHLQTPPQKGASQELAPILGGKSSGPAQLSFGASTAVGEGAALDELRSARSGAAWVLDKTLREKEEAKWEALVASASGKAPPKVAACLNRCAPAVAWAAVGCEVCVPVYVKVFKALYYVLSKLPTDVLGIVWGLCLVFFGGVYPLTMAAFEAFRQCGGADTYAALHDLQVQYGNAKKALEDDDALDADGDGVADVEQRAVAETIRRKNYLVLTATDPVALDRGFKGLYTAWVAVIAVLKIQFAQMVALGSAIGDFLGQLLRVPLTQVLVHVMDKETQKWIPTIIFYTCKVVAIAVAIHVQKLLSAFYSAVRGGLLVSRNVMYVLDRKGVFKLDPNETYVDEVTGWALAAVGFYCQFSGGFAMPPFVRVLLWPFETAEAGLLWGIMAADETPQTA</sequence>
<protein>
    <recommendedName>
        <fullName evidence="5">ABC transmembrane type-1 domain-containing protein</fullName>
    </recommendedName>
</protein>
<proteinExistence type="predicted"/>
<organism evidence="3 4">
    <name type="scientific">Aureococcus anophagefferens</name>
    <name type="common">Harmful bloom alga</name>
    <dbReference type="NCBI Taxonomy" id="44056"/>
    <lineage>
        <taxon>Eukaryota</taxon>
        <taxon>Sar</taxon>
        <taxon>Stramenopiles</taxon>
        <taxon>Ochrophyta</taxon>
        <taxon>Pelagophyceae</taxon>
        <taxon>Pelagomonadales</taxon>
        <taxon>Pelagomonadaceae</taxon>
        <taxon>Aureococcus</taxon>
    </lineage>
</organism>
<gene>
    <name evidence="3" type="ORF">SO694_00036341</name>
</gene>
<dbReference type="Proteomes" id="UP001363151">
    <property type="component" value="Unassembled WGS sequence"/>
</dbReference>